<dbReference type="EMBL" id="WPRH01000003">
    <property type="protein sequence ID" value="MVI54264.1"/>
    <property type="molecule type" value="Genomic_DNA"/>
</dbReference>
<protein>
    <submittedName>
        <fullName evidence="1">AraC family transcriptional regulator</fullName>
    </submittedName>
</protein>
<proteinExistence type="predicted"/>
<evidence type="ECO:0000313" key="2">
    <source>
        <dbReference type="Proteomes" id="UP000433366"/>
    </source>
</evidence>
<organism evidence="1 2">
    <name type="scientific">Staphylococcus aureus</name>
    <dbReference type="NCBI Taxonomy" id="1280"/>
    <lineage>
        <taxon>Bacteria</taxon>
        <taxon>Bacillati</taxon>
        <taxon>Bacillota</taxon>
        <taxon>Bacilli</taxon>
        <taxon>Bacillales</taxon>
        <taxon>Staphylococcaceae</taxon>
        <taxon>Staphylococcus</taxon>
    </lineage>
</organism>
<accession>A0A6B0B2Q4</accession>
<sequence>MTDNYSLHIFKSMKMSSVKEANLKIIYWLQGTGVVSINLQQYDVKRNDVTVIMLNDLYQIDGHDDSVCCVVEVSAKTFLKFMNANYMMRGKILTNEVA</sequence>
<feature type="non-terminal residue" evidence="1">
    <location>
        <position position="98"/>
    </location>
</feature>
<name>A0A6B0B2Q4_STAAU</name>
<reference evidence="1 2" key="1">
    <citation type="submission" date="2019-11" db="EMBL/GenBank/DDBJ databases">
        <title>Implementation of targeted gown and glove precautions to prevent Staphylococcus aureus acquisition in community-based nursing homes.</title>
        <authorList>
            <person name="Stine O.C."/>
        </authorList>
    </citation>
    <scope>NUCLEOTIDE SEQUENCE [LARGE SCALE GENOMIC DNA]</scope>
    <source>
        <strain evidence="1 2">S_4031.LGMP.AI</strain>
    </source>
</reference>
<dbReference type="AlphaFoldDB" id="A0A6B0B2Q4"/>
<comment type="caution">
    <text evidence="1">The sequence shown here is derived from an EMBL/GenBank/DDBJ whole genome shotgun (WGS) entry which is preliminary data.</text>
</comment>
<evidence type="ECO:0000313" key="1">
    <source>
        <dbReference type="EMBL" id="MVI54264.1"/>
    </source>
</evidence>
<dbReference type="Proteomes" id="UP000433366">
    <property type="component" value="Unassembled WGS sequence"/>
</dbReference>
<gene>
    <name evidence="1" type="ORF">GO793_00020</name>
</gene>